<dbReference type="GO" id="GO:0003677">
    <property type="term" value="F:DNA binding"/>
    <property type="evidence" value="ECO:0007669"/>
    <property type="project" value="UniProtKB-UniRule"/>
</dbReference>
<dbReference type="PROSITE" id="PS51898">
    <property type="entry name" value="TYR_RECOMBINASE"/>
    <property type="match status" value="1"/>
</dbReference>
<dbReference type="NCBIfam" id="TIGR02224">
    <property type="entry name" value="recomb_XerC"/>
    <property type="match status" value="1"/>
</dbReference>
<dbReference type="InterPro" id="IPR044068">
    <property type="entry name" value="CB"/>
</dbReference>
<evidence type="ECO:0000256" key="4">
    <source>
        <dbReference type="ARBA" id="ARBA00022618"/>
    </source>
</evidence>
<gene>
    <name evidence="10" type="primary">xerC</name>
    <name evidence="14" type="ORF">EDD73_10919</name>
</gene>
<reference evidence="14 15" key="1">
    <citation type="submission" date="2019-03" db="EMBL/GenBank/DDBJ databases">
        <title>Genomic Encyclopedia of Type Strains, Phase IV (KMG-IV): sequencing the most valuable type-strain genomes for metagenomic binning, comparative biology and taxonomic classification.</title>
        <authorList>
            <person name="Goeker M."/>
        </authorList>
    </citation>
    <scope>NUCLEOTIDE SEQUENCE [LARGE SCALE GENOMIC DNA]</scope>
    <source>
        <strain evidence="14 15">DSM 11170</strain>
    </source>
</reference>
<dbReference type="GO" id="GO:0006313">
    <property type="term" value="P:DNA transposition"/>
    <property type="evidence" value="ECO:0007669"/>
    <property type="project" value="UniProtKB-UniRule"/>
</dbReference>
<evidence type="ECO:0000256" key="11">
    <source>
        <dbReference type="NCBIfam" id="TIGR02224"/>
    </source>
</evidence>
<feature type="domain" description="Core-binding (CB)" evidence="13">
    <location>
        <begin position="11"/>
        <end position="99"/>
    </location>
</feature>
<feature type="active site" evidence="10">
    <location>
        <position position="167"/>
    </location>
</feature>
<dbReference type="HAMAP" id="MF_01808">
    <property type="entry name" value="Recomb_XerC_XerD"/>
    <property type="match status" value="1"/>
</dbReference>
<dbReference type="Pfam" id="PF02899">
    <property type="entry name" value="Phage_int_SAM_1"/>
    <property type="match status" value="1"/>
</dbReference>
<dbReference type="InterPro" id="IPR004107">
    <property type="entry name" value="Integrase_SAM-like_N"/>
</dbReference>
<dbReference type="CDD" id="cd00798">
    <property type="entry name" value="INT_XerDC_C"/>
    <property type="match status" value="1"/>
</dbReference>
<organism evidence="14 15">
    <name type="scientific">Heliophilum fasciatum</name>
    <dbReference type="NCBI Taxonomy" id="35700"/>
    <lineage>
        <taxon>Bacteria</taxon>
        <taxon>Bacillati</taxon>
        <taxon>Bacillota</taxon>
        <taxon>Clostridia</taxon>
        <taxon>Eubacteriales</taxon>
        <taxon>Heliobacteriaceae</taxon>
        <taxon>Heliophilum</taxon>
    </lineage>
</organism>
<dbReference type="GO" id="GO:0051301">
    <property type="term" value="P:cell division"/>
    <property type="evidence" value="ECO:0007669"/>
    <property type="project" value="UniProtKB-UniRule"/>
</dbReference>
<dbReference type="Gene3D" id="1.10.150.130">
    <property type="match status" value="1"/>
</dbReference>
<evidence type="ECO:0000256" key="10">
    <source>
        <dbReference type="HAMAP-Rule" id="MF_01808"/>
    </source>
</evidence>
<feature type="domain" description="Tyr recombinase" evidence="12">
    <location>
        <begin position="120"/>
        <end position="312"/>
    </location>
</feature>
<dbReference type="InterPro" id="IPR050090">
    <property type="entry name" value="Tyrosine_recombinase_XerCD"/>
</dbReference>
<dbReference type="SUPFAM" id="SSF56349">
    <property type="entry name" value="DNA breaking-rejoining enzymes"/>
    <property type="match status" value="1"/>
</dbReference>
<dbReference type="GO" id="GO:0005737">
    <property type="term" value="C:cytoplasm"/>
    <property type="evidence" value="ECO:0007669"/>
    <property type="project" value="UniProtKB-SubCell"/>
</dbReference>
<keyword evidence="15" id="KW-1185">Reference proteome</keyword>
<dbReference type="PANTHER" id="PTHR30349:SF81">
    <property type="entry name" value="TYROSINE RECOMBINASE XERC"/>
    <property type="match status" value="1"/>
</dbReference>
<accession>A0A4R2RNB4</accession>
<dbReference type="EMBL" id="SLXT01000009">
    <property type="protein sequence ID" value="TCP64478.1"/>
    <property type="molecule type" value="Genomic_DNA"/>
</dbReference>
<dbReference type="InterPro" id="IPR011010">
    <property type="entry name" value="DNA_brk_join_enz"/>
</dbReference>
<evidence type="ECO:0000256" key="7">
    <source>
        <dbReference type="ARBA" id="ARBA00023125"/>
    </source>
</evidence>
<evidence type="ECO:0000256" key="9">
    <source>
        <dbReference type="ARBA" id="ARBA00023306"/>
    </source>
</evidence>
<keyword evidence="3 10" id="KW-0963">Cytoplasm</keyword>
<feature type="active site" evidence="10">
    <location>
        <position position="264"/>
    </location>
</feature>
<comment type="function">
    <text evidence="10">Site-specific tyrosine recombinase, which acts by catalyzing the cutting and rejoining of the recombining DNA molecules. The XerC-XerD complex is essential to convert dimers of the bacterial chromosome into monomers to permit their segregation at cell division. It also contributes to the segregational stability of plasmids.</text>
</comment>
<dbReference type="Pfam" id="PF00589">
    <property type="entry name" value="Phage_integrase"/>
    <property type="match status" value="1"/>
</dbReference>
<dbReference type="InterPro" id="IPR011931">
    <property type="entry name" value="Recomb_XerC"/>
</dbReference>
<sequence length="318" mass="36218">MSKKVFPQHQGENDPAVRRFLDYLLVERAASPHTLLAYGADLRELMRLLEQRYGHVPAWTTIQPEMLRLALSGLHSAGNSRASMARKLAAWRSFFRFLQREGLRHDNPMRRLRAPKLGHRLPKALAQKETEHLLDDQPPRPLDDPRQRALIWRDQAILELLYGCGLRVSELCQLHLADLDLDLAYVRVWGKGSKERIVPMGEMAKEALRLYIDEGRPWLLQSNEEASTALFLNARGGALGVRAIQMMIHKLAQGAGLNQKVTPHTFRHSFATHLLEGGADLRTVQELLGHSQLSTTQIYTSVSVERLKKTYDRTHPRA</sequence>
<evidence type="ECO:0000313" key="15">
    <source>
        <dbReference type="Proteomes" id="UP000294813"/>
    </source>
</evidence>
<evidence type="ECO:0000256" key="5">
    <source>
        <dbReference type="ARBA" id="ARBA00022829"/>
    </source>
</evidence>
<dbReference type="GO" id="GO:0007059">
    <property type="term" value="P:chromosome segregation"/>
    <property type="evidence" value="ECO:0007669"/>
    <property type="project" value="UniProtKB-UniRule"/>
</dbReference>
<evidence type="ECO:0000256" key="1">
    <source>
        <dbReference type="ARBA" id="ARBA00004496"/>
    </source>
</evidence>
<comment type="caution">
    <text evidence="14">The sequence shown here is derived from an EMBL/GenBank/DDBJ whole genome shotgun (WGS) entry which is preliminary data.</text>
</comment>
<dbReference type="OrthoDB" id="9785687at2"/>
<feature type="active site" evidence="10">
    <location>
        <position position="191"/>
    </location>
</feature>
<evidence type="ECO:0000259" key="13">
    <source>
        <dbReference type="PROSITE" id="PS51900"/>
    </source>
</evidence>
<feature type="active site" description="O-(3'-phospho-DNA)-tyrosine intermediate" evidence="10">
    <location>
        <position position="299"/>
    </location>
</feature>
<evidence type="ECO:0000256" key="8">
    <source>
        <dbReference type="ARBA" id="ARBA00023172"/>
    </source>
</evidence>
<name>A0A4R2RNB4_9FIRM</name>
<comment type="subcellular location">
    <subcellularLocation>
        <location evidence="1 10">Cytoplasm</location>
    </subcellularLocation>
</comment>
<dbReference type="GO" id="GO:0009037">
    <property type="term" value="F:tyrosine-based site-specific recombinase activity"/>
    <property type="evidence" value="ECO:0007669"/>
    <property type="project" value="UniProtKB-UniRule"/>
</dbReference>
<comment type="similarity">
    <text evidence="2 10">Belongs to the 'phage' integrase family. XerC subfamily.</text>
</comment>
<comment type="subunit">
    <text evidence="10">Forms a cyclic heterotetrameric complex composed of two molecules of XerC and two molecules of XerD.</text>
</comment>
<keyword evidence="5 10" id="KW-0159">Chromosome partition</keyword>
<dbReference type="Gene3D" id="1.10.443.10">
    <property type="entry name" value="Intergrase catalytic core"/>
    <property type="match status" value="1"/>
</dbReference>
<protein>
    <recommendedName>
        <fullName evidence="10 11">Tyrosine recombinase XerC</fullName>
    </recommendedName>
</protein>
<keyword evidence="8 10" id="KW-0233">DNA recombination</keyword>
<dbReference type="Proteomes" id="UP000294813">
    <property type="component" value="Unassembled WGS sequence"/>
</dbReference>
<dbReference type="InterPro" id="IPR013762">
    <property type="entry name" value="Integrase-like_cat_sf"/>
</dbReference>
<keyword evidence="4 10" id="KW-0132">Cell division</keyword>
<feature type="active site" evidence="10">
    <location>
        <position position="267"/>
    </location>
</feature>
<dbReference type="AlphaFoldDB" id="A0A4R2RNB4"/>
<keyword evidence="7 10" id="KW-0238">DNA-binding</keyword>
<evidence type="ECO:0000256" key="3">
    <source>
        <dbReference type="ARBA" id="ARBA00022490"/>
    </source>
</evidence>
<evidence type="ECO:0000313" key="14">
    <source>
        <dbReference type="EMBL" id="TCP64478.1"/>
    </source>
</evidence>
<keyword evidence="9 10" id="KW-0131">Cell cycle</keyword>
<keyword evidence="6 10" id="KW-0229">DNA integration</keyword>
<evidence type="ECO:0000256" key="6">
    <source>
        <dbReference type="ARBA" id="ARBA00022908"/>
    </source>
</evidence>
<evidence type="ECO:0000256" key="2">
    <source>
        <dbReference type="ARBA" id="ARBA00006657"/>
    </source>
</evidence>
<dbReference type="RefSeq" id="WP_131918952.1">
    <property type="nucleotide sequence ID" value="NZ_JAOQNU010000009.1"/>
</dbReference>
<feature type="active site" evidence="10">
    <location>
        <position position="290"/>
    </location>
</feature>
<proteinExistence type="inferred from homology"/>
<evidence type="ECO:0000259" key="12">
    <source>
        <dbReference type="PROSITE" id="PS51898"/>
    </source>
</evidence>
<dbReference type="InterPro" id="IPR010998">
    <property type="entry name" value="Integrase_recombinase_N"/>
</dbReference>
<dbReference type="InterPro" id="IPR002104">
    <property type="entry name" value="Integrase_catalytic"/>
</dbReference>
<dbReference type="NCBIfam" id="NF040815">
    <property type="entry name" value="recomb_XerA_Arch"/>
    <property type="match status" value="1"/>
</dbReference>
<dbReference type="InterPro" id="IPR023009">
    <property type="entry name" value="Tyrosine_recombinase_XerC/XerD"/>
</dbReference>
<dbReference type="PANTHER" id="PTHR30349">
    <property type="entry name" value="PHAGE INTEGRASE-RELATED"/>
    <property type="match status" value="1"/>
</dbReference>
<dbReference type="PROSITE" id="PS51900">
    <property type="entry name" value="CB"/>
    <property type="match status" value="1"/>
</dbReference>
<dbReference type="NCBIfam" id="NF001399">
    <property type="entry name" value="PRK00283.1"/>
    <property type="match status" value="1"/>
</dbReference>